<dbReference type="OrthoDB" id="4062651at2759"/>
<dbReference type="AlphaFoldDB" id="A0A1Y2I0I4"/>
<keyword evidence="2" id="KW-0808">Transferase</keyword>
<dbReference type="PROSITE" id="PS50011">
    <property type="entry name" value="PROTEIN_KINASE_DOM"/>
    <property type="match status" value="1"/>
</dbReference>
<dbReference type="SUPFAM" id="SSF56112">
    <property type="entry name" value="Protein kinase-like (PK-like)"/>
    <property type="match status" value="1"/>
</dbReference>
<keyword evidence="9" id="KW-1185">Reference proteome</keyword>
<feature type="compositionally biased region" description="Polar residues" evidence="6">
    <location>
        <begin position="306"/>
        <end position="328"/>
    </location>
</feature>
<feature type="compositionally biased region" description="Low complexity" evidence="6">
    <location>
        <begin position="375"/>
        <end position="410"/>
    </location>
</feature>
<feature type="compositionally biased region" description="Polar residues" evidence="6">
    <location>
        <begin position="435"/>
        <end position="446"/>
    </location>
</feature>
<dbReference type="Pfam" id="PF00069">
    <property type="entry name" value="Pkinase"/>
    <property type="match status" value="1"/>
</dbReference>
<dbReference type="PANTHER" id="PTHR24345">
    <property type="entry name" value="SERINE/THREONINE-PROTEIN KINASE PLK"/>
    <property type="match status" value="1"/>
</dbReference>
<dbReference type="SMART" id="SM00220">
    <property type="entry name" value="S_TKc"/>
    <property type="match status" value="1"/>
</dbReference>
<sequence length="446" mass="48843">MAPIHKISIQNQNAGALGAPGTLLHHIKKGPKIYMDTGELFWSQLHREAVALEMVAENAPNTDLFPRLIGRLHDGIVIEYFALGDVGSFIDAAIKKQVELSRATTLHILWSVTMAVAHLEKMGFVHGDIKLENLFIDNTGRVVLGDFGEVLVVGRETLRGGIPMYMCKEHLNGDKADSRFDRLALVPMFDILLRQCRSATLYKDRPLNHKCYKGGLLAVRSRMKQWEYDRPLPGEDGEAVISALLDQSESRPTLEHLANDDFFADHCCKALVADMKKVQAMRKDESASPPMPMPVLSKASKRKASPVSTSIVTRPHIHTTTESESVLTQRHHNKRQRVPSPKLDNDGGLATASIEMQHQTKPASSLANNVPQNKSESPLPSPTSSPNTSAIASSDKPQASSSTASFLSTANKTDDETVSIKTQSAPHSFPPCSTGKMQESSGKPSF</sequence>
<evidence type="ECO:0000256" key="6">
    <source>
        <dbReference type="SAM" id="MobiDB-lite"/>
    </source>
</evidence>
<feature type="domain" description="Protein kinase" evidence="7">
    <location>
        <begin position="1"/>
        <end position="263"/>
    </location>
</feature>
<gene>
    <name evidence="8" type="ORF">BCR44DRAFT_71367</name>
</gene>
<dbReference type="InterPro" id="IPR011009">
    <property type="entry name" value="Kinase-like_dom_sf"/>
</dbReference>
<keyword evidence="3" id="KW-0547">Nucleotide-binding</keyword>
<reference evidence="8 9" key="1">
    <citation type="submission" date="2016-07" db="EMBL/GenBank/DDBJ databases">
        <title>Pervasive Adenine N6-methylation of Active Genes in Fungi.</title>
        <authorList>
            <consortium name="DOE Joint Genome Institute"/>
            <person name="Mondo S.J."/>
            <person name="Dannebaum R.O."/>
            <person name="Kuo R.C."/>
            <person name="Labutti K."/>
            <person name="Haridas S."/>
            <person name="Kuo A."/>
            <person name="Salamov A."/>
            <person name="Ahrendt S.R."/>
            <person name="Lipzen A."/>
            <person name="Sullivan W."/>
            <person name="Andreopoulos W.B."/>
            <person name="Clum A."/>
            <person name="Lindquist E."/>
            <person name="Daum C."/>
            <person name="Ramamoorthy G.K."/>
            <person name="Gryganskyi A."/>
            <person name="Culley D."/>
            <person name="Magnuson J.K."/>
            <person name="James T.Y."/>
            <person name="O'Malley M.A."/>
            <person name="Stajich J.E."/>
            <person name="Spatafora J.W."/>
            <person name="Visel A."/>
            <person name="Grigoriev I.V."/>
        </authorList>
    </citation>
    <scope>NUCLEOTIDE SEQUENCE [LARGE SCALE GENOMIC DNA]</scope>
    <source>
        <strain evidence="8 9">PL171</strain>
    </source>
</reference>
<dbReference type="InterPro" id="IPR000719">
    <property type="entry name" value="Prot_kinase_dom"/>
</dbReference>
<accession>A0A1Y2I0I4</accession>
<dbReference type="GO" id="GO:0005524">
    <property type="term" value="F:ATP binding"/>
    <property type="evidence" value="ECO:0007669"/>
    <property type="project" value="UniProtKB-KW"/>
</dbReference>
<dbReference type="GO" id="GO:0005634">
    <property type="term" value="C:nucleus"/>
    <property type="evidence" value="ECO:0007669"/>
    <property type="project" value="TreeGrafter"/>
</dbReference>
<feature type="non-terminal residue" evidence="8">
    <location>
        <position position="446"/>
    </location>
</feature>
<evidence type="ECO:0000256" key="1">
    <source>
        <dbReference type="ARBA" id="ARBA00022527"/>
    </source>
</evidence>
<dbReference type="PANTHER" id="PTHR24345:SF91">
    <property type="entry name" value="SERINE_THREONINE-PROTEIN KINASE PLK4"/>
    <property type="match status" value="1"/>
</dbReference>
<keyword evidence="5" id="KW-0067">ATP-binding</keyword>
<name>A0A1Y2I0I4_9FUNG</name>
<comment type="caution">
    <text evidence="8">The sequence shown here is derived from an EMBL/GenBank/DDBJ whole genome shotgun (WGS) entry which is preliminary data.</text>
</comment>
<protein>
    <submittedName>
        <fullName evidence="8">Kinase-like domain-containing protein</fullName>
    </submittedName>
</protein>
<dbReference type="Gene3D" id="1.10.510.10">
    <property type="entry name" value="Transferase(Phosphotransferase) domain 1"/>
    <property type="match status" value="1"/>
</dbReference>
<proteinExistence type="predicted"/>
<evidence type="ECO:0000256" key="5">
    <source>
        <dbReference type="ARBA" id="ARBA00022840"/>
    </source>
</evidence>
<evidence type="ECO:0000313" key="8">
    <source>
        <dbReference type="EMBL" id="ORZ40360.1"/>
    </source>
</evidence>
<keyword evidence="1" id="KW-0723">Serine/threonine-protein kinase</keyword>
<organism evidence="8 9">
    <name type="scientific">Catenaria anguillulae PL171</name>
    <dbReference type="NCBI Taxonomy" id="765915"/>
    <lineage>
        <taxon>Eukaryota</taxon>
        <taxon>Fungi</taxon>
        <taxon>Fungi incertae sedis</taxon>
        <taxon>Blastocladiomycota</taxon>
        <taxon>Blastocladiomycetes</taxon>
        <taxon>Blastocladiales</taxon>
        <taxon>Catenariaceae</taxon>
        <taxon>Catenaria</taxon>
    </lineage>
</organism>
<dbReference type="PROSITE" id="PS00108">
    <property type="entry name" value="PROTEIN_KINASE_ST"/>
    <property type="match status" value="1"/>
</dbReference>
<evidence type="ECO:0000313" key="9">
    <source>
        <dbReference type="Proteomes" id="UP000193411"/>
    </source>
</evidence>
<evidence type="ECO:0000259" key="7">
    <source>
        <dbReference type="PROSITE" id="PS50011"/>
    </source>
</evidence>
<feature type="region of interest" description="Disordered" evidence="6">
    <location>
        <begin position="282"/>
        <end position="446"/>
    </location>
</feature>
<dbReference type="STRING" id="765915.A0A1Y2I0I4"/>
<feature type="compositionally biased region" description="Polar residues" evidence="6">
    <location>
        <begin position="354"/>
        <end position="374"/>
    </location>
</feature>
<evidence type="ECO:0000256" key="4">
    <source>
        <dbReference type="ARBA" id="ARBA00022777"/>
    </source>
</evidence>
<dbReference type="EMBL" id="MCFL01000003">
    <property type="protein sequence ID" value="ORZ40360.1"/>
    <property type="molecule type" value="Genomic_DNA"/>
</dbReference>
<dbReference type="InterPro" id="IPR008271">
    <property type="entry name" value="Ser/Thr_kinase_AS"/>
</dbReference>
<evidence type="ECO:0000256" key="2">
    <source>
        <dbReference type="ARBA" id="ARBA00022679"/>
    </source>
</evidence>
<evidence type="ECO:0000256" key="3">
    <source>
        <dbReference type="ARBA" id="ARBA00022741"/>
    </source>
</evidence>
<dbReference type="Proteomes" id="UP000193411">
    <property type="component" value="Unassembled WGS sequence"/>
</dbReference>
<dbReference type="GO" id="GO:0004674">
    <property type="term" value="F:protein serine/threonine kinase activity"/>
    <property type="evidence" value="ECO:0007669"/>
    <property type="project" value="UniProtKB-KW"/>
</dbReference>
<keyword evidence="4 8" id="KW-0418">Kinase</keyword>